<evidence type="ECO:0000313" key="1">
    <source>
        <dbReference type="EMBL" id="MPN25135.1"/>
    </source>
</evidence>
<name>A0A645GEM5_9ZZZZ</name>
<organism evidence="1">
    <name type="scientific">bioreactor metagenome</name>
    <dbReference type="NCBI Taxonomy" id="1076179"/>
    <lineage>
        <taxon>unclassified sequences</taxon>
        <taxon>metagenomes</taxon>
        <taxon>ecological metagenomes</taxon>
    </lineage>
</organism>
<protein>
    <submittedName>
        <fullName evidence="1">Uncharacterized protein</fullName>
    </submittedName>
</protein>
<sequence length="111" mass="12094">MIPPVTQPPQGNDVKVTYNYNATDKVQLSANNVVLKVGQRLILEPAPGLTKNTRFTSSGDNFFGDVMKQETAQGQTGKAIFTAIKSGKGKLQIIPNTTEVNRAVDFWVTVQ</sequence>
<dbReference type="AlphaFoldDB" id="A0A645GEM5"/>
<accession>A0A645GEM5</accession>
<proteinExistence type="predicted"/>
<reference evidence="1" key="1">
    <citation type="submission" date="2019-08" db="EMBL/GenBank/DDBJ databases">
        <authorList>
            <person name="Kucharzyk K."/>
            <person name="Murdoch R.W."/>
            <person name="Higgins S."/>
            <person name="Loffler F."/>
        </authorList>
    </citation>
    <scope>NUCLEOTIDE SEQUENCE</scope>
</reference>
<gene>
    <name evidence="1" type="ORF">SDC9_172542</name>
</gene>
<dbReference type="EMBL" id="VSSQ01074199">
    <property type="protein sequence ID" value="MPN25135.1"/>
    <property type="molecule type" value="Genomic_DNA"/>
</dbReference>
<comment type="caution">
    <text evidence="1">The sequence shown here is derived from an EMBL/GenBank/DDBJ whole genome shotgun (WGS) entry which is preliminary data.</text>
</comment>